<proteinExistence type="inferred from homology"/>
<dbReference type="InterPro" id="IPR019404">
    <property type="entry name" value="Mediator_Med11"/>
</dbReference>
<keyword evidence="7" id="KW-1185">Reference proteome</keyword>
<reference evidence="6 7" key="1">
    <citation type="submission" date="2015-01" db="EMBL/GenBank/DDBJ databases">
        <title>The Genome Sequence of Rhinocladiella mackenzie CBS 650.93.</title>
        <authorList>
            <consortium name="The Broad Institute Genomics Platform"/>
            <person name="Cuomo C."/>
            <person name="de Hoog S."/>
            <person name="Gorbushina A."/>
            <person name="Stielow B."/>
            <person name="Teixiera M."/>
            <person name="Abouelleil A."/>
            <person name="Chapman S.B."/>
            <person name="Priest M."/>
            <person name="Young S.K."/>
            <person name="Wortman J."/>
            <person name="Nusbaum C."/>
            <person name="Birren B."/>
        </authorList>
    </citation>
    <scope>NUCLEOTIDE SEQUENCE [LARGE SCALE GENOMIC DNA]</scope>
    <source>
        <strain evidence="6 7">CBS 650.93</strain>
    </source>
</reference>
<keyword evidence="4" id="KW-0010">Activator</keyword>
<gene>
    <name evidence="4" type="primary">MED11</name>
    <name evidence="6" type="ORF">Z518_00084</name>
</gene>
<dbReference type="STRING" id="1442369.A0A0D2J076"/>
<dbReference type="OrthoDB" id="5418434at2759"/>
<dbReference type="GeneID" id="25288155"/>
<dbReference type="GO" id="GO:0006357">
    <property type="term" value="P:regulation of transcription by RNA polymerase II"/>
    <property type="evidence" value="ECO:0007669"/>
    <property type="project" value="InterPro"/>
</dbReference>
<feature type="region of interest" description="Disordered" evidence="5">
    <location>
        <begin position="106"/>
        <end position="134"/>
    </location>
</feature>
<evidence type="ECO:0000256" key="1">
    <source>
        <dbReference type="ARBA" id="ARBA00004123"/>
    </source>
</evidence>
<dbReference type="GO" id="GO:0016592">
    <property type="term" value="C:mediator complex"/>
    <property type="evidence" value="ECO:0007669"/>
    <property type="project" value="InterPro"/>
</dbReference>
<name>A0A0D2J076_9EURO</name>
<dbReference type="GO" id="GO:0003712">
    <property type="term" value="F:transcription coregulator activity"/>
    <property type="evidence" value="ECO:0007669"/>
    <property type="project" value="InterPro"/>
</dbReference>
<evidence type="ECO:0000256" key="5">
    <source>
        <dbReference type="SAM" id="MobiDB-lite"/>
    </source>
</evidence>
<accession>A0A0D2J076</accession>
<protein>
    <recommendedName>
        <fullName evidence="4">Mediator of RNA polymerase II transcription subunit 11</fullName>
    </recommendedName>
    <alternativeName>
        <fullName evidence="4">Mediator complex subunit 11</fullName>
    </alternativeName>
</protein>
<dbReference type="VEuPathDB" id="FungiDB:Z518_00084"/>
<dbReference type="Gene3D" id="1.10.287.3490">
    <property type="match status" value="1"/>
</dbReference>
<dbReference type="Proteomes" id="UP000053617">
    <property type="component" value="Unassembled WGS sequence"/>
</dbReference>
<evidence type="ECO:0000256" key="2">
    <source>
        <dbReference type="ARBA" id="ARBA00008186"/>
    </source>
</evidence>
<keyword evidence="4" id="KW-0805">Transcription regulation</keyword>
<evidence type="ECO:0000256" key="3">
    <source>
        <dbReference type="ARBA" id="ARBA00023242"/>
    </source>
</evidence>
<dbReference type="RefSeq" id="XP_013276142.1">
    <property type="nucleotide sequence ID" value="XM_013420688.1"/>
</dbReference>
<comment type="similarity">
    <text evidence="2 4">Belongs to the Mediator complex subunit 11 family.</text>
</comment>
<evidence type="ECO:0000313" key="7">
    <source>
        <dbReference type="Proteomes" id="UP000053617"/>
    </source>
</evidence>
<organism evidence="6 7">
    <name type="scientific">Rhinocladiella mackenziei CBS 650.93</name>
    <dbReference type="NCBI Taxonomy" id="1442369"/>
    <lineage>
        <taxon>Eukaryota</taxon>
        <taxon>Fungi</taxon>
        <taxon>Dikarya</taxon>
        <taxon>Ascomycota</taxon>
        <taxon>Pezizomycotina</taxon>
        <taxon>Eurotiomycetes</taxon>
        <taxon>Chaetothyriomycetidae</taxon>
        <taxon>Chaetothyriales</taxon>
        <taxon>Herpotrichiellaceae</taxon>
        <taxon>Rhinocladiella</taxon>
    </lineage>
</organism>
<comment type="subcellular location">
    <subcellularLocation>
        <location evidence="1 4">Nucleus</location>
    </subcellularLocation>
</comment>
<keyword evidence="3 4" id="KW-0539">Nucleus</keyword>
<dbReference type="AlphaFoldDB" id="A0A0D2J076"/>
<sequence length="188" mass="19877">MEADRGPSQSKNQPSSFTPASRIAELNEIDRSISTLLSAASDALGILSNSPASVSQEKALKNSESARAAFTAAAEAYFSTLSSIEVRLRRQVYALEEAELIRPGDDKDARKGRALGGDSGITTAGGGPLDPSWLNARVSDKVGDGMKRELLARAREFVERVGRDTPDGNVEAGKSGAVQGHDNDEEMG</sequence>
<dbReference type="Pfam" id="PF10280">
    <property type="entry name" value="Med11"/>
    <property type="match status" value="1"/>
</dbReference>
<evidence type="ECO:0000313" key="6">
    <source>
        <dbReference type="EMBL" id="KIX09006.1"/>
    </source>
</evidence>
<dbReference type="HOGENOM" id="CLU_094325_1_1_1"/>
<evidence type="ECO:0000256" key="4">
    <source>
        <dbReference type="RuleBase" id="RU364147"/>
    </source>
</evidence>
<keyword evidence="4" id="KW-0804">Transcription</keyword>
<feature type="region of interest" description="Disordered" evidence="5">
    <location>
        <begin position="161"/>
        <end position="188"/>
    </location>
</feature>
<feature type="compositionally biased region" description="Gly residues" evidence="5">
    <location>
        <begin position="114"/>
        <end position="128"/>
    </location>
</feature>
<comment type="function">
    <text evidence="4">Component of the Mediator complex, a coactivator involved in the regulated transcription of nearly all RNA polymerase II-dependent genes. Mediator functions as a bridge to convey information from gene-specific regulatory proteins to the basal RNA polymerase II transcription machinery. Mediator is recruited to promoters by direct interactions with regulatory proteins and serves as a scaffold for the assembly of a functional pre-initiation complex with RNA polymerase II and the general transcription factors.</text>
</comment>
<comment type="subunit">
    <text evidence="4">Component of the Mediator complex.</text>
</comment>
<dbReference type="EMBL" id="KN847475">
    <property type="protein sequence ID" value="KIX09006.1"/>
    <property type="molecule type" value="Genomic_DNA"/>
</dbReference>